<dbReference type="SUPFAM" id="SSF52113">
    <property type="entry name" value="BRCT domain"/>
    <property type="match status" value="1"/>
</dbReference>
<sequence length="857" mass="94118">MEAVDEKLSTAEVCKRIQTALDNMGRALKCPVCLSTLRDNPVVLSSCVHAFCQSCLTRSFESSTKETCCPICKVPCHRRRSVSEAPFLGKLAHAYQRTLRHFGLTPVKYTTSLPLLTQLGPEENDSQQEDDVAMVHRHFQVSKTFELAMRQDKLASRNTILQQHQSVVEANGKVLLETIVKRRNVDVKKPTVHFRVNPTTLAHSETAIELRIEDKDELISTEEHVSTNNSADRSVNLSESARAISSAEEAKEDDGTNAFTRPCLKTPSSGGQKLTIRSSASKISVQFPSLSPIAPNQSPMLKRNVDETNEIVDESSSMLAEGISEQQIIKVSSQGACLESDNDVPTPIEESSPRIEAVDGESKTPLHKPKTATKTLNYKAKARLQTPETDKSSDSIFSDSKDLITTSFKVGDIISVKPRTWPGINKQGGIAKVAKVNDDNSYDVSYVLGGKEKRVDAVFCLIHDDSLPDRKKDTIPVCLLQQLASEGFDIQGDQGVEQPIIEPASDKPRTVADKKRERVVIKRKTVADKKERQKRPKLEKRSEASNSQAPSLDSLLGLSSLELTFLADSLYRCRLDASIKRKEIVVLSSGLPEYDSAQLKELEKRSKKWDVAVKVSSIFNAKRVTLCLTPAAVGSKGGSAIAHRRTMKGMQCAVAGIPIVSCEWIHQCLSASKIIPPLSSMYIRALPATGSSSRNNGVALLAAYQQQFQEAPAPLQKCHVFLSGISVEKQKDTIVILREAGAIVVTSTPALLKLLGNEQEKAPAKIVVVCDDVLPRNLATSLPSLQLAGHVLIVNSSWVFDSICAGQKLPSVDYPPSHHSARLFWERQSDWGVASNEQESKGHRMDHLETLSLETLT</sequence>
<comment type="caution">
    <text evidence="13">The sequence shown here is derived from an EMBL/GenBank/DDBJ whole genome shotgun (WGS) entry which is preliminary data.</text>
</comment>
<dbReference type="EMBL" id="BDSP01000253">
    <property type="protein sequence ID" value="GAX27129.1"/>
    <property type="molecule type" value="Genomic_DNA"/>
</dbReference>
<dbReference type="InterPro" id="IPR031099">
    <property type="entry name" value="BRCA1-associated"/>
</dbReference>
<dbReference type="InParanoid" id="A0A1Z5KLH0"/>
<evidence type="ECO:0000256" key="6">
    <source>
        <dbReference type="ARBA" id="ARBA00022833"/>
    </source>
</evidence>
<evidence type="ECO:0000256" key="7">
    <source>
        <dbReference type="ARBA" id="ARBA00023204"/>
    </source>
</evidence>
<evidence type="ECO:0000256" key="4">
    <source>
        <dbReference type="ARBA" id="ARBA00022763"/>
    </source>
</evidence>
<dbReference type="GO" id="GO:0005634">
    <property type="term" value="C:nucleus"/>
    <property type="evidence" value="ECO:0007669"/>
    <property type="project" value="UniProtKB-SubCell"/>
</dbReference>
<feature type="domain" description="BRCT" evidence="12">
    <location>
        <begin position="657"/>
        <end position="682"/>
    </location>
</feature>
<evidence type="ECO:0000256" key="8">
    <source>
        <dbReference type="ARBA" id="ARBA00023242"/>
    </source>
</evidence>
<dbReference type="Gene3D" id="3.30.40.10">
    <property type="entry name" value="Zinc/RING finger domain, C3HC4 (zinc finger)"/>
    <property type="match status" value="1"/>
</dbReference>
<dbReference type="InterPro" id="IPR017907">
    <property type="entry name" value="Znf_RING_CS"/>
</dbReference>
<dbReference type="OrthoDB" id="49627at2759"/>
<feature type="compositionally biased region" description="Basic and acidic residues" evidence="10">
    <location>
        <begin position="351"/>
        <end position="364"/>
    </location>
</feature>
<evidence type="ECO:0000256" key="3">
    <source>
        <dbReference type="ARBA" id="ARBA00022737"/>
    </source>
</evidence>
<evidence type="ECO:0000256" key="9">
    <source>
        <dbReference type="PROSITE-ProRule" id="PRU00175"/>
    </source>
</evidence>
<evidence type="ECO:0000313" key="13">
    <source>
        <dbReference type="EMBL" id="GAX27129.1"/>
    </source>
</evidence>
<evidence type="ECO:0000256" key="2">
    <source>
        <dbReference type="ARBA" id="ARBA00022723"/>
    </source>
</evidence>
<keyword evidence="7" id="KW-0234">DNA repair</keyword>
<feature type="domain" description="BRCT" evidence="12">
    <location>
        <begin position="710"/>
        <end position="816"/>
    </location>
</feature>
<keyword evidence="4" id="KW-0227">DNA damage</keyword>
<dbReference type="InterPro" id="IPR013083">
    <property type="entry name" value="Znf_RING/FYVE/PHD"/>
</dbReference>
<feature type="region of interest" description="Disordered" evidence="10">
    <location>
        <begin position="221"/>
        <end position="274"/>
    </location>
</feature>
<evidence type="ECO:0000313" key="14">
    <source>
        <dbReference type="Proteomes" id="UP000198406"/>
    </source>
</evidence>
<keyword evidence="3" id="KW-0677">Repeat</keyword>
<dbReference type="GO" id="GO:0045944">
    <property type="term" value="P:positive regulation of transcription by RNA polymerase II"/>
    <property type="evidence" value="ECO:0007669"/>
    <property type="project" value="TreeGrafter"/>
</dbReference>
<dbReference type="SMART" id="SM00184">
    <property type="entry name" value="RING"/>
    <property type="match status" value="1"/>
</dbReference>
<accession>A0A1Z5KLH0</accession>
<feature type="compositionally biased region" description="Basic and acidic residues" evidence="10">
    <location>
        <begin position="838"/>
        <end position="849"/>
    </location>
</feature>
<dbReference type="InterPro" id="IPR036420">
    <property type="entry name" value="BRCT_dom_sf"/>
</dbReference>
<keyword evidence="5 9" id="KW-0863">Zinc-finger</keyword>
<dbReference type="InterPro" id="IPR001841">
    <property type="entry name" value="Znf_RING"/>
</dbReference>
<proteinExistence type="predicted"/>
<evidence type="ECO:0000259" key="12">
    <source>
        <dbReference type="PROSITE" id="PS50172"/>
    </source>
</evidence>
<dbReference type="PROSITE" id="PS00518">
    <property type="entry name" value="ZF_RING_1"/>
    <property type="match status" value="1"/>
</dbReference>
<keyword evidence="8" id="KW-0539">Nucleus</keyword>
<dbReference type="PROSITE" id="PS50089">
    <property type="entry name" value="ZF_RING_2"/>
    <property type="match status" value="1"/>
</dbReference>
<keyword evidence="6" id="KW-0862">Zinc</keyword>
<dbReference type="Gene3D" id="3.40.50.10190">
    <property type="entry name" value="BRCT domain"/>
    <property type="match status" value="2"/>
</dbReference>
<comment type="subcellular location">
    <subcellularLocation>
        <location evidence="1">Nucleus</location>
    </subcellularLocation>
</comment>
<dbReference type="Proteomes" id="UP000198406">
    <property type="component" value="Unassembled WGS sequence"/>
</dbReference>
<reference evidence="13 14" key="1">
    <citation type="journal article" date="2015" name="Plant Cell">
        <title>Oil accumulation by the oleaginous diatom Fistulifera solaris as revealed by the genome and transcriptome.</title>
        <authorList>
            <person name="Tanaka T."/>
            <person name="Maeda Y."/>
            <person name="Veluchamy A."/>
            <person name="Tanaka M."/>
            <person name="Abida H."/>
            <person name="Marechal E."/>
            <person name="Bowler C."/>
            <person name="Muto M."/>
            <person name="Sunaga Y."/>
            <person name="Tanaka M."/>
            <person name="Yoshino T."/>
            <person name="Taniguchi T."/>
            <person name="Fukuda Y."/>
            <person name="Nemoto M."/>
            <person name="Matsumoto M."/>
            <person name="Wong P.S."/>
            <person name="Aburatani S."/>
            <person name="Fujibuchi W."/>
        </authorList>
    </citation>
    <scope>NUCLEOTIDE SEQUENCE [LARGE SCALE GENOMIC DNA]</scope>
    <source>
        <strain evidence="13 14">JPCC DA0580</strain>
    </source>
</reference>
<gene>
    <name evidence="13" type="ORF">FisN_13Lh323</name>
</gene>
<evidence type="ECO:0000256" key="1">
    <source>
        <dbReference type="ARBA" id="ARBA00004123"/>
    </source>
</evidence>
<feature type="compositionally biased region" description="Polar residues" evidence="10">
    <location>
        <begin position="226"/>
        <end position="237"/>
    </location>
</feature>
<dbReference type="PANTHER" id="PTHR13763">
    <property type="entry name" value="BREAST CANCER TYPE 1 SUSCEPTIBILITY PROTEIN BRCA1"/>
    <property type="match status" value="1"/>
</dbReference>
<dbReference type="GO" id="GO:0004842">
    <property type="term" value="F:ubiquitin-protein transferase activity"/>
    <property type="evidence" value="ECO:0007669"/>
    <property type="project" value="TreeGrafter"/>
</dbReference>
<name>A0A1Z5KLH0_FISSO</name>
<evidence type="ECO:0000259" key="11">
    <source>
        <dbReference type="PROSITE" id="PS50089"/>
    </source>
</evidence>
<organism evidence="13 14">
    <name type="scientific">Fistulifera solaris</name>
    <name type="common">Oleaginous diatom</name>
    <dbReference type="NCBI Taxonomy" id="1519565"/>
    <lineage>
        <taxon>Eukaryota</taxon>
        <taxon>Sar</taxon>
        <taxon>Stramenopiles</taxon>
        <taxon>Ochrophyta</taxon>
        <taxon>Bacillariophyta</taxon>
        <taxon>Bacillariophyceae</taxon>
        <taxon>Bacillariophycidae</taxon>
        <taxon>Naviculales</taxon>
        <taxon>Naviculaceae</taxon>
        <taxon>Fistulifera</taxon>
    </lineage>
</organism>
<keyword evidence="2" id="KW-0479">Metal-binding</keyword>
<dbReference type="SUPFAM" id="SSF57850">
    <property type="entry name" value="RING/U-box"/>
    <property type="match status" value="1"/>
</dbReference>
<dbReference type="Pfam" id="PF14634">
    <property type="entry name" value="zf-RING_5"/>
    <property type="match status" value="1"/>
</dbReference>
<evidence type="ECO:0000256" key="10">
    <source>
        <dbReference type="SAM" id="MobiDB-lite"/>
    </source>
</evidence>
<feature type="region of interest" description="Disordered" evidence="10">
    <location>
        <begin position="523"/>
        <end position="550"/>
    </location>
</feature>
<dbReference type="PROSITE" id="PS50172">
    <property type="entry name" value="BRCT"/>
    <property type="match status" value="2"/>
</dbReference>
<keyword evidence="14" id="KW-1185">Reference proteome</keyword>
<dbReference type="AlphaFoldDB" id="A0A1Z5KLH0"/>
<feature type="region of interest" description="Disordered" evidence="10">
    <location>
        <begin position="835"/>
        <end position="857"/>
    </location>
</feature>
<dbReference type="GO" id="GO:0008270">
    <property type="term" value="F:zinc ion binding"/>
    <property type="evidence" value="ECO:0007669"/>
    <property type="project" value="UniProtKB-KW"/>
</dbReference>
<feature type="domain" description="RING-type" evidence="11">
    <location>
        <begin position="30"/>
        <end position="73"/>
    </location>
</feature>
<feature type="region of interest" description="Disordered" evidence="10">
    <location>
        <begin position="336"/>
        <end position="369"/>
    </location>
</feature>
<feature type="compositionally biased region" description="Low complexity" evidence="10">
    <location>
        <begin position="238"/>
        <end position="247"/>
    </location>
</feature>
<evidence type="ECO:0000256" key="5">
    <source>
        <dbReference type="ARBA" id="ARBA00022771"/>
    </source>
</evidence>
<dbReference type="GO" id="GO:0000724">
    <property type="term" value="P:double-strand break repair via homologous recombination"/>
    <property type="evidence" value="ECO:0007669"/>
    <property type="project" value="TreeGrafter"/>
</dbReference>
<dbReference type="InterPro" id="IPR001357">
    <property type="entry name" value="BRCT_dom"/>
</dbReference>
<protein>
    <submittedName>
        <fullName evidence="13">BRCA1-associated RING domain protein 1</fullName>
    </submittedName>
</protein>
<dbReference type="PANTHER" id="PTHR13763:SF0">
    <property type="entry name" value="BREAST CANCER TYPE 1 SUSCEPTIBILITY PROTEIN"/>
    <property type="match status" value="1"/>
</dbReference>